<evidence type="ECO:0000256" key="2">
    <source>
        <dbReference type="ARBA" id="ARBA00023125"/>
    </source>
</evidence>
<feature type="domain" description="Tyr recombinase" evidence="5">
    <location>
        <begin position="185"/>
        <end position="398"/>
    </location>
</feature>
<dbReference type="InterPro" id="IPR002104">
    <property type="entry name" value="Integrase_catalytic"/>
</dbReference>
<evidence type="ECO:0000256" key="4">
    <source>
        <dbReference type="PROSITE-ProRule" id="PRU01248"/>
    </source>
</evidence>
<dbReference type="PANTHER" id="PTHR30349:SF36">
    <property type="entry name" value="PROPHAGE INTEGRASE INTR-RELATED"/>
    <property type="match status" value="1"/>
</dbReference>
<dbReference type="RefSeq" id="WP_218951472.1">
    <property type="nucleotide sequence ID" value="NZ_JACCEU010000007.1"/>
</dbReference>
<dbReference type="InterPro" id="IPR022000">
    <property type="entry name" value="Min27-like_integrase_DNA_bind"/>
</dbReference>
<dbReference type="InterPro" id="IPR050090">
    <property type="entry name" value="Tyrosine_recombinase_XerCD"/>
</dbReference>
<dbReference type="GO" id="GO:0006310">
    <property type="term" value="P:DNA recombination"/>
    <property type="evidence" value="ECO:0007669"/>
    <property type="project" value="UniProtKB-KW"/>
</dbReference>
<dbReference type="Pfam" id="PF12167">
    <property type="entry name" value="Arm-DNA-bind_2"/>
    <property type="match status" value="1"/>
</dbReference>
<keyword evidence="1" id="KW-0229">DNA integration</keyword>
<accession>A0A366HAN7</accession>
<dbReference type="PANTHER" id="PTHR30349">
    <property type="entry name" value="PHAGE INTEGRASE-RELATED"/>
    <property type="match status" value="1"/>
</dbReference>
<dbReference type="Pfam" id="PF00589">
    <property type="entry name" value="Phage_integrase"/>
    <property type="match status" value="1"/>
</dbReference>
<keyword evidence="8" id="KW-1185">Reference proteome</keyword>
<dbReference type="InterPro" id="IPR044068">
    <property type="entry name" value="CB"/>
</dbReference>
<organism evidence="7 8">
    <name type="scientific">Eoetvoesiella caeni</name>
    <dbReference type="NCBI Taxonomy" id="645616"/>
    <lineage>
        <taxon>Bacteria</taxon>
        <taxon>Pseudomonadati</taxon>
        <taxon>Pseudomonadota</taxon>
        <taxon>Betaproteobacteria</taxon>
        <taxon>Burkholderiales</taxon>
        <taxon>Alcaligenaceae</taxon>
        <taxon>Eoetvoesiella</taxon>
    </lineage>
</organism>
<dbReference type="EMBL" id="QNRQ01000006">
    <property type="protein sequence ID" value="RBP38937.1"/>
    <property type="molecule type" value="Genomic_DNA"/>
</dbReference>
<dbReference type="InterPro" id="IPR010998">
    <property type="entry name" value="Integrase_recombinase_N"/>
</dbReference>
<dbReference type="PROSITE" id="PS51898">
    <property type="entry name" value="TYR_RECOMBINASE"/>
    <property type="match status" value="1"/>
</dbReference>
<feature type="domain" description="Core-binding (CB)" evidence="6">
    <location>
        <begin position="84"/>
        <end position="165"/>
    </location>
</feature>
<reference evidence="7 8" key="1">
    <citation type="submission" date="2018-06" db="EMBL/GenBank/DDBJ databases">
        <title>Genomic Encyclopedia of Type Strains, Phase IV (KMG-IV): sequencing the most valuable type-strain genomes for metagenomic binning, comparative biology and taxonomic classification.</title>
        <authorList>
            <person name="Goeker M."/>
        </authorList>
    </citation>
    <scope>NUCLEOTIDE SEQUENCE [LARGE SCALE GENOMIC DNA]</scope>
    <source>
        <strain evidence="7 8">DSM 25520</strain>
    </source>
</reference>
<evidence type="ECO:0000256" key="1">
    <source>
        <dbReference type="ARBA" id="ARBA00022908"/>
    </source>
</evidence>
<dbReference type="GO" id="GO:0003677">
    <property type="term" value="F:DNA binding"/>
    <property type="evidence" value="ECO:0007669"/>
    <property type="project" value="UniProtKB-UniRule"/>
</dbReference>
<protein>
    <submittedName>
        <fullName evidence="7">Integrase</fullName>
    </submittedName>
</protein>
<dbReference type="Proteomes" id="UP000253628">
    <property type="component" value="Unassembled WGS sequence"/>
</dbReference>
<keyword evidence="3" id="KW-0233">DNA recombination</keyword>
<dbReference type="InterPro" id="IPR011010">
    <property type="entry name" value="DNA_brk_join_enz"/>
</dbReference>
<evidence type="ECO:0000313" key="8">
    <source>
        <dbReference type="Proteomes" id="UP000253628"/>
    </source>
</evidence>
<proteinExistence type="predicted"/>
<dbReference type="GO" id="GO:0015074">
    <property type="term" value="P:DNA integration"/>
    <property type="evidence" value="ECO:0007669"/>
    <property type="project" value="UniProtKB-KW"/>
</dbReference>
<dbReference type="SUPFAM" id="SSF56349">
    <property type="entry name" value="DNA breaking-rejoining enzymes"/>
    <property type="match status" value="1"/>
</dbReference>
<evidence type="ECO:0000259" key="6">
    <source>
        <dbReference type="PROSITE" id="PS51900"/>
    </source>
</evidence>
<dbReference type="Gene3D" id="1.10.443.10">
    <property type="entry name" value="Intergrase catalytic core"/>
    <property type="match status" value="1"/>
</dbReference>
<dbReference type="AlphaFoldDB" id="A0A366HAN7"/>
<keyword evidence="2 4" id="KW-0238">DNA-binding</keyword>
<evidence type="ECO:0000259" key="5">
    <source>
        <dbReference type="PROSITE" id="PS51898"/>
    </source>
</evidence>
<evidence type="ECO:0000256" key="3">
    <source>
        <dbReference type="ARBA" id="ARBA00023172"/>
    </source>
</evidence>
<comment type="caution">
    <text evidence="7">The sequence shown here is derived from an EMBL/GenBank/DDBJ whole genome shotgun (WGS) entry which is preliminary data.</text>
</comment>
<dbReference type="PROSITE" id="PS51900">
    <property type="entry name" value="CB"/>
    <property type="match status" value="1"/>
</dbReference>
<gene>
    <name evidence="7" type="ORF">DFR37_106233</name>
</gene>
<name>A0A366HAN7_9BURK</name>
<dbReference type="Gene3D" id="1.10.150.130">
    <property type="match status" value="1"/>
</dbReference>
<sequence length="421" mass="48222">MAVEAVAKTGFPGIWIHGKSIRVDFMHQGVRHRHTLGLDPTKANLKHAARLRSAALYALRTGTYNEAEMFPHTRPAESAVQTSKRLDDLCDRYKPLKAVDITPETQSRYENALNVCLETIGRDRQIDALKPADIQQLRVDLIATRAVSTVNHYLATFSGFLYWCEDNGYCKDLAKHCTRFTKSHKDPDPLSFEEYQLLIDKGCIHPIDRAAVTLSVYTGLRPGELLALAVEDVAADLSKITVRRSITQSMTFKVPKTNKERTVLLFPPAQEALRVLIEGAKHRKPVDLQVWLNRHESRTDRVRVFLSPKTQARRKEVNEFFVPSAWNTKWGNLIRRAEIRPRPPYQTRHTYACWNLTARGNLAFIANQMGHNDYSMLVQVYARWIDSESPSELERIWESMQNMRQIVPNLSQENSEETITS</sequence>
<dbReference type="InterPro" id="IPR013762">
    <property type="entry name" value="Integrase-like_cat_sf"/>
</dbReference>
<evidence type="ECO:0000313" key="7">
    <source>
        <dbReference type="EMBL" id="RBP38937.1"/>
    </source>
</evidence>